<feature type="transmembrane region" description="Helical" evidence="1">
    <location>
        <begin position="247"/>
        <end position="272"/>
    </location>
</feature>
<feature type="transmembrane region" description="Helical" evidence="1">
    <location>
        <begin position="112"/>
        <end position="134"/>
    </location>
</feature>
<feature type="transmembrane region" description="Helical" evidence="1">
    <location>
        <begin position="278"/>
        <end position="304"/>
    </location>
</feature>
<evidence type="ECO:0000313" key="2">
    <source>
        <dbReference type="EMBL" id="CAG5135550.1"/>
    </source>
</evidence>
<accession>A0A8S4A4U9</accession>
<comment type="caution">
    <text evidence="2">The sequence shown here is derived from an EMBL/GenBank/DDBJ whole genome shotgun (WGS) entry which is preliminary data.</text>
</comment>
<dbReference type="AlphaFoldDB" id="A0A8S4A4U9"/>
<keyword evidence="3" id="KW-1185">Reference proteome</keyword>
<protein>
    <submittedName>
        <fullName evidence="2">Uncharacterized protein</fullName>
    </submittedName>
</protein>
<sequence length="335" mass="38503">MSNSSLPYSNASRWTNYSSNFRDNFQYYYIATVTVDTIFTVAGTLINVWFLAAMLLSPEIRARMRNKIICGVLVVNLTESLILCPITAIRAASMLIGVYHKFDCSFQTIHNIIYHIQDFVGNWYILILLCVYMVQIVNFEPRFTPLWKTILTGVILISPLIFALLFVPLTMKSYYLRYSDDRCLITTYQAIKVFKALDTIVPQALASLLLVVTAVFKYRRYPQEHSFDTLRAQLIDDRSQIDPLKPFIALLVTAVVTDLPMVVAFMSPLLFIRLGFHVWVSLYLVFGIVTYLRLIIVPLVMLLFPDIRERIKTWRPCGRSALSADLVVTYEKNTS</sequence>
<feature type="transmembrane region" description="Helical" evidence="1">
    <location>
        <begin position="27"/>
        <end position="56"/>
    </location>
</feature>
<feature type="transmembrane region" description="Helical" evidence="1">
    <location>
        <begin position="146"/>
        <end position="167"/>
    </location>
</feature>
<dbReference type="Proteomes" id="UP000678393">
    <property type="component" value="Unassembled WGS sequence"/>
</dbReference>
<gene>
    <name evidence="2" type="ORF">CUNI_LOCUS21108</name>
</gene>
<feature type="transmembrane region" description="Helical" evidence="1">
    <location>
        <begin position="68"/>
        <end position="92"/>
    </location>
</feature>
<dbReference type="OrthoDB" id="6152866at2759"/>
<keyword evidence="1" id="KW-0812">Transmembrane</keyword>
<name>A0A8S4A4U9_9EUPU</name>
<feature type="transmembrane region" description="Helical" evidence="1">
    <location>
        <begin position="200"/>
        <end position="218"/>
    </location>
</feature>
<keyword evidence="1" id="KW-1133">Transmembrane helix</keyword>
<evidence type="ECO:0000256" key="1">
    <source>
        <dbReference type="SAM" id="Phobius"/>
    </source>
</evidence>
<organism evidence="2 3">
    <name type="scientific">Candidula unifasciata</name>
    <dbReference type="NCBI Taxonomy" id="100452"/>
    <lineage>
        <taxon>Eukaryota</taxon>
        <taxon>Metazoa</taxon>
        <taxon>Spiralia</taxon>
        <taxon>Lophotrochozoa</taxon>
        <taxon>Mollusca</taxon>
        <taxon>Gastropoda</taxon>
        <taxon>Heterobranchia</taxon>
        <taxon>Euthyneura</taxon>
        <taxon>Panpulmonata</taxon>
        <taxon>Eupulmonata</taxon>
        <taxon>Stylommatophora</taxon>
        <taxon>Helicina</taxon>
        <taxon>Helicoidea</taxon>
        <taxon>Geomitridae</taxon>
        <taxon>Candidula</taxon>
    </lineage>
</organism>
<dbReference type="EMBL" id="CAJHNH020008423">
    <property type="protein sequence ID" value="CAG5135550.1"/>
    <property type="molecule type" value="Genomic_DNA"/>
</dbReference>
<keyword evidence="1" id="KW-0472">Membrane</keyword>
<proteinExistence type="predicted"/>
<evidence type="ECO:0000313" key="3">
    <source>
        <dbReference type="Proteomes" id="UP000678393"/>
    </source>
</evidence>
<reference evidence="2" key="1">
    <citation type="submission" date="2021-04" db="EMBL/GenBank/DDBJ databases">
        <authorList>
            <consortium name="Molecular Ecology Group"/>
        </authorList>
    </citation>
    <scope>NUCLEOTIDE SEQUENCE</scope>
</reference>